<keyword evidence="8" id="KW-1185">Reference proteome</keyword>
<feature type="domain" description="O-antigen ligase-related" evidence="6">
    <location>
        <begin position="208"/>
        <end position="355"/>
    </location>
</feature>
<feature type="transmembrane region" description="Helical" evidence="5">
    <location>
        <begin position="74"/>
        <end position="93"/>
    </location>
</feature>
<evidence type="ECO:0000256" key="2">
    <source>
        <dbReference type="ARBA" id="ARBA00022692"/>
    </source>
</evidence>
<proteinExistence type="predicted"/>
<accession>A0ABX7Q150</accession>
<organism evidence="7 8">
    <name type="scientific">Geobacter benzoatilyticus</name>
    <dbReference type="NCBI Taxonomy" id="2815309"/>
    <lineage>
        <taxon>Bacteria</taxon>
        <taxon>Pseudomonadati</taxon>
        <taxon>Thermodesulfobacteriota</taxon>
        <taxon>Desulfuromonadia</taxon>
        <taxon>Geobacterales</taxon>
        <taxon>Geobacteraceae</taxon>
        <taxon>Geobacter</taxon>
    </lineage>
</organism>
<gene>
    <name evidence="7" type="ORF">JZM60_11905</name>
</gene>
<evidence type="ECO:0000313" key="7">
    <source>
        <dbReference type="EMBL" id="QSV44855.1"/>
    </source>
</evidence>
<dbReference type="InterPro" id="IPR007016">
    <property type="entry name" value="O-antigen_ligase-rel_domated"/>
</dbReference>
<dbReference type="GO" id="GO:0016874">
    <property type="term" value="F:ligase activity"/>
    <property type="evidence" value="ECO:0007669"/>
    <property type="project" value="UniProtKB-KW"/>
</dbReference>
<dbReference type="InterPro" id="IPR051533">
    <property type="entry name" value="WaaL-like"/>
</dbReference>
<keyword evidence="7" id="KW-0436">Ligase</keyword>
<evidence type="ECO:0000256" key="1">
    <source>
        <dbReference type="ARBA" id="ARBA00004141"/>
    </source>
</evidence>
<feature type="transmembrane region" description="Helical" evidence="5">
    <location>
        <begin position="132"/>
        <end position="154"/>
    </location>
</feature>
<feature type="transmembrane region" description="Helical" evidence="5">
    <location>
        <begin position="382"/>
        <end position="405"/>
    </location>
</feature>
<dbReference type="Pfam" id="PF04932">
    <property type="entry name" value="Wzy_C"/>
    <property type="match status" value="1"/>
</dbReference>
<reference evidence="7 8" key="1">
    <citation type="submission" date="2021-03" db="EMBL/GenBank/DDBJ databases">
        <title>Geobacter metallireducens gen. nov. sp. nov., a microorganism capable of coupling the complete oxidation of organic compounds to the reduction of iron and other metals.</title>
        <authorList>
            <person name="Li Y."/>
        </authorList>
    </citation>
    <scope>NUCLEOTIDE SEQUENCE [LARGE SCALE GENOMIC DNA]</scope>
    <source>
        <strain evidence="7 8">Jerry-YX</strain>
    </source>
</reference>
<feature type="transmembrane region" description="Helical" evidence="5">
    <location>
        <begin position="43"/>
        <end position="62"/>
    </location>
</feature>
<protein>
    <submittedName>
        <fullName evidence="7">O-antigen ligase family protein</fullName>
    </submittedName>
</protein>
<feature type="transmembrane region" description="Helical" evidence="5">
    <location>
        <begin position="7"/>
        <end position="23"/>
    </location>
</feature>
<dbReference type="PANTHER" id="PTHR37422:SF17">
    <property type="entry name" value="O-ANTIGEN LIGASE"/>
    <property type="match status" value="1"/>
</dbReference>
<dbReference type="PANTHER" id="PTHR37422">
    <property type="entry name" value="TEICHURONIC ACID BIOSYNTHESIS PROTEIN TUAE"/>
    <property type="match status" value="1"/>
</dbReference>
<feature type="transmembrane region" description="Helical" evidence="5">
    <location>
        <begin position="295"/>
        <end position="316"/>
    </location>
</feature>
<dbReference type="Proteomes" id="UP000663651">
    <property type="component" value="Chromosome"/>
</dbReference>
<feature type="transmembrane region" description="Helical" evidence="5">
    <location>
        <begin position="174"/>
        <end position="195"/>
    </location>
</feature>
<dbReference type="EMBL" id="CP071382">
    <property type="protein sequence ID" value="QSV44855.1"/>
    <property type="molecule type" value="Genomic_DNA"/>
</dbReference>
<keyword evidence="2 5" id="KW-0812">Transmembrane</keyword>
<keyword evidence="4 5" id="KW-0472">Membrane</keyword>
<evidence type="ECO:0000313" key="8">
    <source>
        <dbReference type="Proteomes" id="UP000663651"/>
    </source>
</evidence>
<feature type="transmembrane region" description="Helical" evidence="5">
    <location>
        <begin position="340"/>
        <end position="362"/>
    </location>
</feature>
<feature type="transmembrane region" description="Helical" evidence="5">
    <location>
        <begin position="202"/>
        <end position="218"/>
    </location>
</feature>
<evidence type="ECO:0000256" key="5">
    <source>
        <dbReference type="SAM" id="Phobius"/>
    </source>
</evidence>
<feature type="transmembrane region" description="Helical" evidence="5">
    <location>
        <begin position="224"/>
        <end position="241"/>
    </location>
</feature>
<evidence type="ECO:0000256" key="4">
    <source>
        <dbReference type="ARBA" id="ARBA00023136"/>
    </source>
</evidence>
<evidence type="ECO:0000259" key="6">
    <source>
        <dbReference type="Pfam" id="PF04932"/>
    </source>
</evidence>
<evidence type="ECO:0000256" key="3">
    <source>
        <dbReference type="ARBA" id="ARBA00022989"/>
    </source>
</evidence>
<feature type="transmembrane region" description="Helical" evidence="5">
    <location>
        <begin position="253"/>
        <end position="275"/>
    </location>
</feature>
<sequence>MKIPKQAIFKLWLVLAIFPIFSIDKVDFLGFEAQSEFAYSKILRLIWLLLVILVGTISCIHERKILRKGCMNKYSMLLLLNIFFVLVSIIINTPTNVIAWYRSFELVVIQISLLILVTLFKHRIDLHAICLLIAKSIIATFWILLIVVFALGIVDIRYILMSEIQGRLRLGGYAYSPNALSIFLTTVLVSMYYCLSLKKYNVFYGCAIVILIHYMVLLTDSRTGIAVMTAIDVLFLWKNIICVKFSSLIRKQLLAVLMTMLLILIFMVSDPYAIIEKLGSGDDPLQDLLTLNNRASIYLTAFAGIYARPMFGYGYVEGVKKFLAENYSLSYWLPPHTHNILLEIVLSLGVIGAIPLLLYVMLSVVKVLKYLFTDNTSAHTLYLSTVIFSILISSVTMVPIGNIVLNNGTIYYLCTYVFLSFEMHNSCGPNNYEKVL</sequence>
<name>A0ABX7Q150_9BACT</name>
<keyword evidence="3 5" id="KW-1133">Transmembrane helix</keyword>
<dbReference type="RefSeq" id="WP_207162669.1">
    <property type="nucleotide sequence ID" value="NZ_CP071382.1"/>
</dbReference>
<comment type="subcellular location">
    <subcellularLocation>
        <location evidence="1">Membrane</location>
        <topology evidence="1">Multi-pass membrane protein</topology>
    </subcellularLocation>
</comment>
<feature type="transmembrane region" description="Helical" evidence="5">
    <location>
        <begin position="99"/>
        <end position="120"/>
    </location>
</feature>